<sequence length="111" mass="12097">MPVNRAQPLSGCIERESKVAVASVKETETVHPSICEILPSNETINMSATPETVSKSEVGDACLPDPLLASWRAGQLDLPHICEPLEHCEPPQQNRLGPRQRRLEIIAPGLP</sequence>
<comment type="caution">
    <text evidence="2">The sequence shown here is derived from an EMBL/GenBank/DDBJ whole genome shotgun (WGS) entry which is preliminary data.</text>
</comment>
<name>A0A9N9PX30_9HELO</name>
<evidence type="ECO:0000313" key="3">
    <source>
        <dbReference type="Proteomes" id="UP000696280"/>
    </source>
</evidence>
<keyword evidence="3" id="KW-1185">Reference proteome</keyword>
<dbReference type="AlphaFoldDB" id="A0A9N9PX30"/>
<evidence type="ECO:0000256" key="1">
    <source>
        <dbReference type="SAM" id="MobiDB-lite"/>
    </source>
</evidence>
<dbReference type="EMBL" id="CAJVRL010000077">
    <property type="protein sequence ID" value="CAG8957232.1"/>
    <property type="molecule type" value="Genomic_DNA"/>
</dbReference>
<evidence type="ECO:0000313" key="2">
    <source>
        <dbReference type="EMBL" id="CAG8957232.1"/>
    </source>
</evidence>
<gene>
    <name evidence="2" type="ORF">HYFRA_00009434</name>
</gene>
<dbReference type="Proteomes" id="UP000696280">
    <property type="component" value="Unassembled WGS sequence"/>
</dbReference>
<feature type="region of interest" description="Disordered" evidence="1">
    <location>
        <begin position="88"/>
        <end position="111"/>
    </location>
</feature>
<reference evidence="2" key="1">
    <citation type="submission" date="2021-07" db="EMBL/GenBank/DDBJ databases">
        <authorList>
            <person name="Durling M."/>
        </authorList>
    </citation>
    <scope>NUCLEOTIDE SEQUENCE</scope>
</reference>
<accession>A0A9N9PX30</accession>
<protein>
    <submittedName>
        <fullName evidence="2">Uncharacterized protein</fullName>
    </submittedName>
</protein>
<proteinExistence type="predicted"/>
<organism evidence="2 3">
    <name type="scientific">Hymenoscyphus fraxineus</name>
    <dbReference type="NCBI Taxonomy" id="746836"/>
    <lineage>
        <taxon>Eukaryota</taxon>
        <taxon>Fungi</taxon>
        <taxon>Dikarya</taxon>
        <taxon>Ascomycota</taxon>
        <taxon>Pezizomycotina</taxon>
        <taxon>Leotiomycetes</taxon>
        <taxon>Helotiales</taxon>
        <taxon>Helotiaceae</taxon>
        <taxon>Hymenoscyphus</taxon>
    </lineage>
</organism>